<name>A0A0A3JER1_9BACI</name>
<dbReference type="EMBL" id="JPVP01000054">
    <property type="protein sequence ID" value="KGR85537.1"/>
    <property type="molecule type" value="Genomic_DNA"/>
</dbReference>
<dbReference type="PROSITE" id="PS51257">
    <property type="entry name" value="PROKAR_LIPOPROTEIN"/>
    <property type="match status" value="1"/>
</dbReference>
<dbReference type="RefSeq" id="WP_036154035.1">
    <property type="nucleotide sequence ID" value="NZ_AVCX01000007.1"/>
</dbReference>
<dbReference type="AlphaFoldDB" id="A0A0A3JER1"/>
<gene>
    <name evidence="1" type="ORF">CD32_10020</name>
</gene>
<organism evidence="1 2">
    <name type="scientific">Lysinibacillus odysseyi 34hs-1 = NBRC 100172</name>
    <dbReference type="NCBI Taxonomy" id="1220589"/>
    <lineage>
        <taxon>Bacteria</taxon>
        <taxon>Bacillati</taxon>
        <taxon>Bacillota</taxon>
        <taxon>Bacilli</taxon>
        <taxon>Bacillales</taxon>
        <taxon>Bacillaceae</taxon>
        <taxon>Lysinibacillus</taxon>
    </lineage>
</organism>
<accession>A0A0A3JER1</accession>
<evidence type="ECO:0000313" key="1">
    <source>
        <dbReference type="EMBL" id="KGR85537.1"/>
    </source>
</evidence>
<evidence type="ECO:0000313" key="2">
    <source>
        <dbReference type="Proteomes" id="UP000030437"/>
    </source>
</evidence>
<dbReference type="OrthoDB" id="8778044at2"/>
<comment type="caution">
    <text evidence="1">The sequence shown here is derived from an EMBL/GenBank/DDBJ whole genome shotgun (WGS) entry which is preliminary data.</text>
</comment>
<keyword evidence="2" id="KW-1185">Reference proteome</keyword>
<proteinExistence type="predicted"/>
<sequence length="136" mass="15657">MIKRLGIVLFSFLLLSGCNGSDIKRSTELEKEFHSAINTVSDNRDSEVYIKTLANFKWDKAFLINPYTSQEEIEKQISVTFKDPSNINSRDDIYLLIFLHQGKVIQYAEIDRLKSSLSLGEKAYLTPSDDVIYIER</sequence>
<reference evidence="1 2" key="1">
    <citation type="submission" date="2014-02" db="EMBL/GenBank/DDBJ databases">
        <title>Draft genome sequence of Lysinibacillus odysseyi NBRC 100172.</title>
        <authorList>
            <person name="Zhang F."/>
            <person name="Wang G."/>
            <person name="Zhang L."/>
        </authorList>
    </citation>
    <scope>NUCLEOTIDE SEQUENCE [LARGE SCALE GENOMIC DNA]</scope>
    <source>
        <strain evidence="1 2">NBRC 100172</strain>
    </source>
</reference>
<evidence type="ECO:0008006" key="3">
    <source>
        <dbReference type="Google" id="ProtNLM"/>
    </source>
</evidence>
<dbReference type="Proteomes" id="UP000030437">
    <property type="component" value="Unassembled WGS sequence"/>
</dbReference>
<dbReference type="eggNOG" id="ENOG5032V8D">
    <property type="taxonomic scope" value="Bacteria"/>
</dbReference>
<protein>
    <recommendedName>
        <fullName evidence="3">Lipoprotein</fullName>
    </recommendedName>
</protein>